<evidence type="ECO:0000256" key="2">
    <source>
        <dbReference type="SAM" id="MobiDB-lite"/>
    </source>
</evidence>
<name>A0ABY4JMW6_9BACI</name>
<dbReference type="Proteomes" id="UP000830639">
    <property type="component" value="Chromosome"/>
</dbReference>
<gene>
    <name evidence="3" type="ORF">MY490_04890</name>
</gene>
<dbReference type="EMBL" id="CP096034">
    <property type="protein sequence ID" value="UPM55181.1"/>
    <property type="molecule type" value="Genomic_DNA"/>
</dbReference>
<feature type="compositionally biased region" description="Basic residues" evidence="2">
    <location>
        <begin position="1"/>
        <end position="15"/>
    </location>
</feature>
<proteinExistence type="predicted"/>
<sequence length="79" mass="9162">MHHPFWYSHPHHPQHPMRNGVQGHVQTDHQSIMQMFMNLENQITNLVKAIEANNELLRQLEQKQNQVVTSGGGSVIVRM</sequence>
<accession>A0ABY4JMW6</accession>
<evidence type="ECO:0000313" key="3">
    <source>
        <dbReference type="EMBL" id="UPM55181.1"/>
    </source>
</evidence>
<feature type="region of interest" description="Disordered" evidence="2">
    <location>
        <begin position="1"/>
        <end position="25"/>
    </location>
</feature>
<organism evidence="3 4">
    <name type="scientific">Gottfriedia acidiceleris</name>
    <dbReference type="NCBI Taxonomy" id="371036"/>
    <lineage>
        <taxon>Bacteria</taxon>
        <taxon>Bacillati</taxon>
        <taxon>Bacillota</taxon>
        <taxon>Bacilli</taxon>
        <taxon>Bacillales</taxon>
        <taxon>Bacillaceae</taxon>
        <taxon>Gottfriedia</taxon>
    </lineage>
</organism>
<feature type="coiled-coil region" evidence="1">
    <location>
        <begin position="39"/>
        <end position="66"/>
    </location>
</feature>
<keyword evidence="4" id="KW-1185">Reference proteome</keyword>
<evidence type="ECO:0000313" key="4">
    <source>
        <dbReference type="Proteomes" id="UP000830639"/>
    </source>
</evidence>
<reference evidence="3 4" key="1">
    <citation type="submission" date="2022-04" db="EMBL/GenBank/DDBJ databases">
        <title>Mechanism of arsenic methylation and mitigation arsenic toxicity by Bacillus sp. LH14 from an Arsenic-Contaminated Paddy Soil.</title>
        <authorList>
            <person name="Wang D."/>
        </authorList>
    </citation>
    <scope>NUCLEOTIDE SEQUENCE [LARGE SCALE GENOMIC DNA]</scope>
    <source>
        <strain evidence="3 4">LH14</strain>
    </source>
</reference>
<evidence type="ECO:0008006" key="5">
    <source>
        <dbReference type="Google" id="ProtNLM"/>
    </source>
</evidence>
<evidence type="ECO:0000256" key="1">
    <source>
        <dbReference type="SAM" id="Coils"/>
    </source>
</evidence>
<dbReference type="RefSeq" id="WP_248268228.1">
    <property type="nucleotide sequence ID" value="NZ_CP096034.1"/>
</dbReference>
<protein>
    <recommendedName>
        <fullName evidence="5">YkzH</fullName>
    </recommendedName>
</protein>
<keyword evidence="1" id="KW-0175">Coiled coil</keyword>